<dbReference type="EC" id="2.7.4.22" evidence="3"/>
<dbReference type="InterPro" id="IPR036393">
    <property type="entry name" value="AceGlu_kinase-like_sf"/>
</dbReference>
<comment type="pathway">
    <text evidence="1">Pyrimidine metabolism; CTP biosynthesis via de novo pathway; UDP from UMP (UMPK route): step 1/1.</text>
</comment>
<evidence type="ECO:0000256" key="8">
    <source>
        <dbReference type="ARBA" id="ARBA00022840"/>
    </source>
</evidence>
<dbReference type="GO" id="GO:0006225">
    <property type="term" value="P:UDP biosynthetic process"/>
    <property type="evidence" value="ECO:0007669"/>
    <property type="project" value="TreeGrafter"/>
</dbReference>
<evidence type="ECO:0000313" key="12">
    <source>
        <dbReference type="EMBL" id="PIT93840.1"/>
    </source>
</evidence>
<proteinExistence type="inferred from homology"/>
<keyword evidence="5" id="KW-0808">Transferase</keyword>
<dbReference type="GO" id="GO:0033862">
    <property type="term" value="F:UMP kinase activity"/>
    <property type="evidence" value="ECO:0007669"/>
    <property type="project" value="UniProtKB-EC"/>
</dbReference>
<dbReference type="PANTHER" id="PTHR42833">
    <property type="entry name" value="URIDYLATE KINASE"/>
    <property type="match status" value="1"/>
</dbReference>
<comment type="similarity">
    <text evidence="2">Belongs to the UMP kinase family.</text>
</comment>
<dbReference type="PANTHER" id="PTHR42833:SF4">
    <property type="entry name" value="URIDYLATE KINASE PUMPKIN, CHLOROPLASTIC"/>
    <property type="match status" value="1"/>
</dbReference>
<dbReference type="GO" id="GO:0005524">
    <property type="term" value="F:ATP binding"/>
    <property type="evidence" value="ECO:0007669"/>
    <property type="project" value="UniProtKB-KW"/>
</dbReference>
<dbReference type="AlphaFoldDB" id="A0A2M6WM23"/>
<reference evidence="13" key="1">
    <citation type="submission" date="2017-09" db="EMBL/GenBank/DDBJ databases">
        <title>Depth-based differentiation of microbial function through sediment-hosted aquifers and enrichment of novel symbionts in the deep terrestrial subsurface.</title>
        <authorList>
            <person name="Probst A.J."/>
            <person name="Ladd B."/>
            <person name="Jarett J.K."/>
            <person name="Geller-Mcgrath D.E."/>
            <person name="Sieber C.M.K."/>
            <person name="Emerson J.B."/>
            <person name="Anantharaman K."/>
            <person name="Thomas B.C."/>
            <person name="Malmstrom R."/>
            <person name="Stieglmeier M."/>
            <person name="Klingl A."/>
            <person name="Woyke T."/>
            <person name="Ryan C.M."/>
            <person name="Banfield J.F."/>
        </authorList>
    </citation>
    <scope>NUCLEOTIDE SEQUENCE [LARGE SCALE GENOMIC DNA]</scope>
</reference>
<evidence type="ECO:0000256" key="7">
    <source>
        <dbReference type="ARBA" id="ARBA00022777"/>
    </source>
</evidence>
<comment type="caution">
    <text evidence="12">The sequence shown here is derived from an EMBL/GenBank/DDBJ whole genome shotgun (WGS) entry which is preliminary data.</text>
</comment>
<dbReference type="Proteomes" id="UP000229335">
    <property type="component" value="Unassembled WGS sequence"/>
</dbReference>
<evidence type="ECO:0000256" key="10">
    <source>
        <dbReference type="ARBA" id="ARBA00032092"/>
    </source>
</evidence>
<evidence type="ECO:0000259" key="11">
    <source>
        <dbReference type="Pfam" id="PF00696"/>
    </source>
</evidence>
<dbReference type="Pfam" id="PF00696">
    <property type="entry name" value="AA_kinase"/>
    <property type="match status" value="1"/>
</dbReference>
<accession>A0A2M6WM23</accession>
<feature type="domain" description="Aspartate/glutamate/uridylate kinase" evidence="11">
    <location>
        <begin position="8"/>
        <end position="207"/>
    </location>
</feature>
<evidence type="ECO:0000256" key="1">
    <source>
        <dbReference type="ARBA" id="ARBA00004791"/>
    </source>
</evidence>
<organism evidence="12 13">
    <name type="scientific">Candidatus Falkowbacteria bacterium CG10_big_fil_rev_8_21_14_0_10_43_11</name>
    <dbReference type="NCBI Taxonomy" id="1974568"/>
    <lineage>
        <taxon>Bacteria</taxon>
        <taxon>Candidatus Falkowiibacteriota</taxon>
    </lineage>
</organism>
<evidence type="ECO:0000256" key="4">
    <source>
        <dbReference type="ARBA" id="ARBA00022490"/>
    </source>
</evidence>
<keyword evidence="4" id="KW-0963">Cytoplasm</keyword>
<evidence type="ECO:0000256" key="5">
    <source>
        <dbReference type="ARBA" id="ARBA00022679"/>
    </source>
</evidence>
<protein>
    <recommendedName>
        <fullName evidence="3">UMP kinase</fullName>
        <ecNumber evidence="3">2.7.4.22</ecNumber>
    </recommendedName>
    <alternativeName>
        <fullName evidence="10">Uridine monophosphate kinase</fullName>
    </alternativeName>
</protein>
<keyword evidence="6" id="KW-0547">Nucleotide-binding</keyword>
<keyword evidence="8" id="KW-0067">ATP-binding</keyword>
<keyword evidence="7 12" id="KW-0418">Kinase</keyword>
<dbReference type="InterPro" id="IPR001048">
    <property type="entry name" value="Asp/Glu/Uridylate_kinase"/>
</dbReference>
<evidence type="ECO:0000313" key="13">
    <source>
        <dbReference type="Proteomes" id="UP000229335"/>
    </source>
</evidence>
<dbReference type="InterPro" id="IPR011818">
    <property type="entry name" value="Uridylate_kinase_arch/spir"/>
</dbReference>
<keyword evidence="9" id="KW-0665">Pyrimidine biosynthesis</keyword>
<gene>
    <name evidence="12" type="ORF">COU00_02200</name>
</gene>
<name>A0A2M6WM23_9BACT</name>
<evidence type="ECO:0000256" key="9">
    <source>
        <dbReference type="ARBA" id="ARBA00022975"/>
    </source>
</evidence>
<evidence type="ECO:0000256" key="3">
    <source>
        <dbReference type="ARBA" id="ARBA00012899"/>
    </source>
</evidence>
<sequence length="229" mass="25276">MANGSYHVLSLGGSLIVPKSGIDWIFLKKFRSLIIKQIQTGQKFIIIAGGGTTCRHYQQAANKVAKLQPVDIDWLGIHASRLNAHLLRTIFFNIAHPVVVKDPTRKIKTNAKVIIGAGWKPGWSTDYDAVMLAKTYGASMVINLSNIDYVCDKDPKKFSGAKKIIEITWPDFRRIVGDKWVPGLSKPFDPIASKFAAELGLKVIIMNGKKIGNLEKCLAGEKFLGTTIQ</sequence>
<dbReference type="SUPFAM" id="SSF53633">
    <property type="entry name" value="Carbamate kinase-like"/>
    <property type="match status" value="1"/>
</dbReference>
<evidence type="ECO:0000256" key="6">
    <source>
        <dbReference type="ARBA" id="ARBA00022741"/>
    </source>
</evidence>
<dbReference type="Gene3D" id="3.40.1160.10">
    <property type="entry name" value="Acetylglutamate kinase-like"/>
    <property type="match status" value="1"/>
</dbReference>
<evidence type="ECO:0000256" key="2">
    <source>
        <dbReference type="ARBA" id="ARBA00007614"/>
    </source>
</evidence>
<dbReference type="NCBIfam" id="TIGR02076">
    <property type="entry name" value="pyrH_arch"/>
    <property type="match status" value="1"/>
</dbReference>
<dbReference type="EMBL" id="PFAS01000036">
    <property type="protein sequence ID" value="PIT93840.1"/>
    <property type="molecule type" value="Genomic_DNA"/>
</dbReference>